<feature type="transmembrane region" description="Helical" evidence="7">
    <location>
        <begin position="260"/>
        <end position="283"/>
    </location>
</feature>
<evidence type="ECO:0000256" key="3">
    <source>
        <dbReference type="ARBA" id="ARBA00022475"/>
    </source>
</evidence>
<proteinExistence type="inferred from homology"/>
<keyword evidence="3" id="KW-1003">Cell membrane</keyword>
<accession>A0A7V3KMH5</accession>
<feature type="domain" description="ABC3 transporter permease C-terminal" evidence="8">
    <location>
        <begin position="259"/>
        <end position="390"/>
    </location>
</feature>
<dbReference type="InterPro" id="IPR003838">
    <property type="entry name" value="ABC3_permease_C"/>
</dbReference>
<reference evidence="10" key="1">
    <citation type="journal article" date="2020" name="mSystems">
        <title>Genome- and Community-Level Interaction Insights into Carbon Utilization and Element Cycling Functions of Hydrothermarchaeota in Hydrothermal Sediment.</title>
        <authorList>
            <person name="Zhou Z."/>
            <person name="Liu Y."/>
            <person name="Xu W."/>
            <person name="Pan J."/>
            <person name="Luo Z.H."/>
            <person name="Li M."/>
        </authorList>
    </citation>
    <scope>NUCLEOTIDE SEQUENCE [LARGE SCALE GENOMIC DNA]</scope>
    <source>
        <strain evidence="10">SpSt-754</strain>
    </source>
</reference>
<evidence type="ECO:0000256" key="4">
    <source>
        <dbReference type="ARBA" id="ARBA00022692"/>
    </source>
</evidence>
<dbReference type="InterPro" id="IPR025857">
    <property type="entry name" value="MacB_PCD"/>
</dbReference>
<feature type="transmembrane region" description="Helical" evidence="7">
    <location>
        <begin position="304"/>
        <end position="331"/>
    </location>
</feature>
<dbReference type="GO" id="GO:0098797">
    <property type="term" value="C:plasma membrane protein complex"/>
    <property type="evidence" value="ECO:0007669"/>
    <property type="project" value="TreeGrafter"/>
</dbReference>
<keyword evidence="6 7" id="KW-0472">Membrane</keyword>
<keyword evidence="4 7" id="KW-0812">Transmembrane</keyword>
<evidence type="ECO:0000313" key="10">
    <source>
        <dbReference type="EMBL" id="HGB35419.1"/>
    </source>
</evidence>
<sequence>MIKNAFRNLLRHKRRTLLTFSILSIAIMYYIVIQGMLDGFEIESIKNFLSLETGHIKITSKEYNPETFEGRIPTYNEVENKLKSFPYVVGIAPRLKISGFLDNGIDEYPVIIVGIDPEKDATVFDLRKYVQKPLGPESIWIGAVIADRFKVKVGDMLYLTFKGKKGSIVSKEFEIAGIIDAPSFVINNLQVFADLRTINEIGEFDGEISEISIKTANFNKVQQYKAEIEKALPGFSIKTWQEEGKDFLSISKAKKFSQNILLFFIILIGIIGTTNTLMIAVYERVREIGTLKAIGMRDNEVMKLFIIEGTLIGIAGSIGGVILGVIINYLLVKYGIDWSPLLPKNMNFGYRVSGIIKNTWNLKSIWISLILGPVSTLVASYFPAKRAKKLLPAECLRWI</sequence>
<gene>
    <name evidence="10" type="ORF">ENV38_00720</name>
</gene>
<evidence type="ECO:0000259" key="8">
    <source>
        <dbReference type="Pfam" id="PF02687"/>
    </source>
</evidence>
<feature type="domain" description="MacB-like periplasmic core" evidence="9">
    <location>
        <begin position="16"/>
        <end position="230"/>
    </location>
</feature>
<dbReference type="Pfam" id="PF12704">
    <property type="entry name" value="MacB_PCD"/>
    <property type="match status" value="1"/>
</dbReference>
<feature type="transmembrane region" description="Helical" evidence="7">
    <location>
        <begin position="16"/>
        <end position="37"/>
    </location>
</feature>
<evidence type="ECO:0000256" key="5">
    <source>
        <dbReference type="ARBA" id="ARBA00022989"/>
    </source>
</evidence>
<evidence type="ECO:0000259" key="9">
    <source>
        <dbReference type="Pfam" id="PF12704"/>
    </source>
</evidence>
<dbReference type="Pfam" id="PF02687">
    <property type="entry name" value="FtsX"/>
    <property type="match status" value="1"/>
</dbReference>
<feature type="transmembrane region" description="Helical" evidence="7">
    <location>
        <begin position="365"/>
        <end position="384"/>
    </location>
</feature>
<evidence type="ECO:0000256" key="2">
    <source>
        <dbReference type="ARBA" id="ARBA00005236"/>
    </source>
</evidence>
<evidence type="ECO:0000256" key="1">
    <source>
        <dbReference type="ARBA" id="ARBA00004651"/>
    </source>
</evidence>
<keyword evidence="5 7" id="KW-1133">Transmembrane helix</keyword>
<comment type="similarity">
    <text evidence="2">Belongs to the ABC-4 integral membrane protein family. LolC/E subfamily.</text>
</comment>
<dbReference type="GO" id="GO:0044874">
    <property type="term" value="P:lipoprotein localization to outer membrane"/>
    <property type="evidence" value="ECO:0007669"/>
    <property type="project" value="TreeGrafter"/>
</dbReference>
<dbReference type="PANTHER" id="PTHR30489">
    <property type="entry name" value="LIPOPROTEIN-RELEASING SYSTEM TRANSMEMBRANE PROTEIN LOLE"/>
    <property type="match status" value="1"/>
</dbReference>
<comment type="caution">
    <text evidence="10">The sequence shown here is derived from an EMBL/GenBank/DDBJ whole genome shotgun (WGS) entry which is preliminary data.</text>
</comment>
<comment type="subcellular location">
    <subcellularLocation>
        <location evidence="1">Cell membrane</location>
        <topology evidence="1">Multi-pass membrane protein</topology>
    </subcellularLocation>
</comment>
<organism evidence="10">
    <name type="scientific">candidate division WOR-3 bacterium</name>
    <dbReference type="NCBI Taxonomy" id="2052148"/>
    <lineage>
        <taxon>Bacteria</taxon>
        <taxon>Bacteria division WOR-3</taxon>
    </lineage>
</organism>
<protein>
    <submittedName>
        <fullName evidence="10">ABC transporter permease</fullName>
    </submittedName>
</protein>
<evidence type="ECO:0000256" key="6">
    <source>
        <dbReference type="ARBA" id="ARBA00023136"/>
    </source>
</evidence>
<evidence type="ECO:0000256" key="7">
    <source>
        <dbReference type="SAM" id="Phobius"/>
    </source>
</evidence>
<dbReference type="EMBL" id="DTGD01000031">
    <property type="protein sequence ID" value="HGB35419.1"/>
    <property type="molecule type" value="Genomic_DNA"/>
</dbReference>
<dbReference type="PANTHER" id="PTHR30489:SF0">
    <property type="entry name" value="LIPOPROTEIN-RELEASING SYSTEM TRANSMEMBRANE PROTEIN LOLE"/>
    <property type="match status" value="1"/>
</dbReference>
<dbReference type="InterPro" id="IPR051447">
    <property type="entry name" value="Lipoprotein-release_system"/>
</dbReference>
<name>A0A7V3KMH5_UNCW3</name>
<dbReference type="AlphaFoldDB" id="A0A7V3KMH5"/>